<accession>A0ABT3FYI7</accession>
<sequence length="273" mass="30478">MSEKRSHPLSRTLSEWAEGATPVVPFAPSVEEFRKLIDLPNDYWLLAAPTAKRRIAQTYFRSKYLGLALCGRACPVETHELIYLAAAGNSRGFALVDAAFYAWELGPVAFAKFGLATQLEGFLSALEDWTRVYQYAEPYAGLESSIKAIEPDAPIDPEEKKYWLHAALEHSASADAFADSVADIQRRKVAAETRKKKRGTNRKAPEFLNFVAFGWLPRSFWTMTADEILWKLGGGNDAVRSSERIKRDISRLGFGNSHRSDYGAVLAKIIEDA</sequence>
<evidence type="ECO:0000313" key="1">
    <source>
        <dbReference type="EMBL" id="MCW1912645.1"/>
    </source>
</evidence>
<proteinExistence type="predicted"/>
<evidence type="ECO:0000313" key="2">
    <source>
        <dbReference type="Proteomes" id="UP001165653"/>
    </source>
</evidence>
<dbReference type="EMBL" id="JAPDDR010000002">
    <property type="protein sequence ID" value="MCW1912645.1"/>
    <property type="molecule type" value="Genomic_DNA"/>
</dbReference>
<reference evidence="1" key="1">
    <citation type="submission" date="2022-10" db="EMBL/GenBank/DDBJ databases">
        <title>Luteolibacter sp. GHJ8, whole genome shotgun sequencing project.</title>
        <authorList>
            <person name="Zhao G."/>
            <person name="Shen L."/>
        </authorList>
    </citation>
    <scope>NUCLEOTIDE SEQUENCE</scope>
    <source>
        <strain evidence="1">GHJ8</strain>
    </source>
</reference>
<comment type="caution">
    <text evidence="1">The sequence shown here is derived from an EMBL/GenBank/DDBJ whole genome shotgun (WGS) entry which is preliminary data.</text>
</comment>
<dbReference type="RefSeq" id="WP_264511253.1">
    <property type="nucleotide sequence ID" value="NZ_JAPDDR010000002.1"/>
</dbReference>
<name>A0ABT3FYI7_9BACT</name>
<organism evidence="1 2">
    <name type="scientific">Luteolibacter rhizosphaerae</name>
    <dbReference type="NCBI Taxonomy" id="2989719"/>
    <lineage>
        <taxon>Bacteria</taxon>
        <taxon>Pseudomonadati</taxon>
        <taxon>Verrucomicrobiota</taxon>
        <taxon>Verrucomicrobiia</taxon>
        <taxon>Verrucomicrobiales</taxon>
        <taxon>Verrucomicrobiaceae</taxon>
        <taxon>Luteolibacter</taxon>
    </lineage>
</organism>
<gene>
    <name evidence="1" type="ORF">OJ996_03600</name>
</gene>
<dbReference type="Proteomes" id="UP001165653">
    <property type="component" value="Unassembled WGS sequence"/>
</dbReference>
<protein>
    <submittedName>
        <fullName evidence="1">Uncharacterized protein</fullName>
    </submittedName>
</protein>
<keyword evidence="2" id="KW-1185">Reference proteome</keyword>